<dbReference type="InterPro" id="IPR050812">
    <property type="entry name" value="Preph/Arog_dehydrog"/>
</dbReference>
<feature type="domain" description="ACT" evidence="12">
    <location>
        <begin position="287"/>
        <end position="357"/>
    </location>
</feature>
<comment type="catalytic activity">
    <reaction evidence="10">
        <text>prephenate + NAD(+) = 3-(4-hydroxyphenyl)pyruvate + CO2 + NADH</text>
        <dbReference type="Rhea" id="RHEA:13869"/>
        <dbReference type="ChEBI" id="CHEBI:16526"/>
        <dbReference type="ChEBI" id="CHEBI:29934"/>
        <dbReference type="ChEBI" id="CHEBI:36242"/>
        <dbReference type="ChEBI" id="CHEBI:57540"/>
        <dbReference type="ChEBI" id="CHEBI:57945"/>
        <dbReference type="EC" id="1.3.1.12"/>
    </reaction>
</comment>
<organism evidence="13 14">
    <name type="scientific">Enterococcus devriesei</name>
    <dbReference type="NCBI Taxonomy" id="319970"/>
    <lineage>
        <taxon>Bacteria</taxon>
        <taxon>Bacillati</taxon>
        <taxon>Bacillota</taxon>
        <taxon>Bacilli</taxon>
        <taxon>Lactobacillales</taxon>
        <taxon>Enterococcaceae</taxon>
        <taxon>Enterococcus</taxon>
    </lineage>
</organism>
<gene>
    <name evidence="13" type="ORF">RV00_GL001408</name>
</gene>
<evidence type="ECO:0000256" key="1">
    <source>
        <dbReference type="ARBA" id="ARBA00005067"/>
    </source>
</evidence>
<evidence type="ECO:0000313" key="13">
    <source>
        <dbReference type="EMBL" id="OJG36963.1"/>
    </source>
</evidence>
<dbReference type="InterPro" id="IPR046826">
    <property type="entry name" value="PDH_N"/>
</dbReference>
<evidence type="ECO:0000256" key="9">
    <source>
        <dbReference type="ARBA" id="ARBA00023141"/>
    </source>
</evidence>
<dbReference type="PROSITE" id="PS51176">
    <property type="entry name" value="PDH_ADH"/>
    <property type="match status" value="1"/>
</dbReference>
<evidence type="ECO:0000259" key="12">
    <source>
        <dbReference type="PROSITE" id="PS51671"/>
    </source>
</evidence>
<keyword evidence="5" id="KW-0827">Tyrosine biosynthesis</keyword>
<dbReference type="FunFam" id="1.10.3660.10:FF:000003">
    <property type="entry name" value="Prephenate dehydrogenase"/>
    <property type="match status" value="1"/>
</dbReference>
<comment type="similarity">
    <text evidence="2">Belongs to the prephenate/arogenate dehydrogenase family.</text>
</comment>
<name>A0A1L8SYE4_9ENTE</name>
<feature type="domain" description="Prephenate/arogenate dehydrogenase" evidence="11">
    <location>
        <begin position="3"/>
        <end position="282"/>
    </location>
</feature>
<protein>
    <recommendedName>
        <fullName evidence="4">Prephenate dehydrogenase</fullName>
        <ecNumber evidence="3">1.3.1.12</ecNumber>
    </recommendedName>
</protein>
<dbReference type="Gene3D" id="1.10.3660.10">
    <property type="entry name" value="6-phosphogluconate dehydrogenase C-terminal like domain"/>
    <property type="match status" value="1"/>
</dbReference>
<dbReference type="EC" id="1.3.1.12" evidence="3"/>
<evidence type="ECO:0000256" key="4">
    <source>
        <dbReference type="ARBA" id="ARBA00016891"/>
    </source>
</evidence>
<dbReference type="GO" id="GO:0008977">
    <property type="term" value="F:prephenate dehydrogenase (NAD+) activity"/>
    <property type="evidence" value="ECO:0007669"/>
    <property type="project" value="UniProtKB-EC"/>
</dbReference>
<evidence type="ECO:0000256" key="3">
    <source>
        <dbReference type="ARBA" id="ARBA00012068"/>
    </source>
</evidence>
<dbReference type="InterPro" id="IPR003099">
    <property type="entry name" value="Prephen_DH"/>
</dbReference>
<dbReference type="PANTHER" id="PTHR21363">
    <property type="entry name" value="PREPHENATE DEHYDROGENASE"/>
    <property type="match status" value="1"/>
</dbReference>
<evidence type="ECO:0000256" key="7">
    <source>
        <dbReference type="ARBA" id="ARBA00023002"/>
    </source>
</evidence>
<dbReference type="Gene3D" id="3.40.50.720">
    <property type="entry name" value="NAD(P)-binding Rossmann-like Domain"/>
    <property type="match status" value="1"/>
</dbReference>
<keyword evidence="9" id="KW-0057">Aromatic amino acid biosynthesis</keyword>
<dbReference type="GO" id="GO:0006571">
    <property type="term" value="P:tyrosine biosynthetic process"/>
    <property type="evidence" value="ECO:0007669"/>
    <property type="project" value="UniProtKB-UniPathway"/>
</dbReference>
<dbReference type="InterPro" id="IPR008927">
    <property type="entry name" value="6-PGluconate_DH-like_C_sf"/>
</dbReference>
<keyword evidence="14" id="KW-1185">Reference proteome</keyword>
<dbReference type="Proteomes" id="UP000183700">
    <property type="component" value="Unassembled WGS sequence"/>
</dbReference>
<evidence type="ECO:0000256" key="6">
    <source>
        <dbReference type="ARBA" id="ARBA00022605"/>
    </source>
</evidence>
<evidence type="ECO:0000256" key="2">
    <source>
        <dbReference type="ARBA" id="ARBA00007964"/>
    </source>
</evidence>
<dbReference type="FunFam" id="3.40.50.720:FF:000208">
    <property type="entry name" value="Prephenate dehydrogenase"/>
    <property type="match status" value="1"/>
</dbReference>
<dbReference type="SUPFAM" id="SSF51735">
    <property type="entry name" value="NAD(P)-binding Rossmann-fold domains"/>
    <property type="match status" value="1"/>
</dbReference>
<keyword evidence="7" id="KW-0560">Oxidoreductase</keyword>
<sequence length="357" mass="39693">MKKKVYVLGLGLIGASLCRSIKNSEITLYGWDHQAETRKIALDVQLVDQIVSLDEAPAMDVIILAVPVLSTLHYLHELARLPLKKSVIVTDTGSTKNEVMTLAKTLPFTFIGGHPMAGSHKSGVKAGNPNLFEEAYYILTPPEGIDVEPLMELLEPTRAKFVVIEPESHDEIVGVLSHLPHIVASGLVSMSDQLAEKYPRATQLAAGGFRDITRIASSDPQMWTDILLTNRTILLELISNWQNQMARIRESLVAEDQPAIYEFFSQAKQSRDHLPAKDHGVIPAFYDLYVDIPDIAGAIAKVMTVLSGAEISIINLKIQETREDIFGVLELSFKNQQDLEKGQRLIEAEKFNCRRRS</sequence>
<dbReference type="RefSeq" id="WP_071861375.1">
    <property type="nucleotide sequence ID" value="NZ_JBHLVS010000012.1"/>
</dbReference>
<dbReference type="GO" id="GO:0004665">
    <property type="term" value="F:prephenate dehydrogenase (NADP+) activity"/>
    <property type="evidence" value="ECO:0007669"/>
    <property type="project" value="InterPro"/>
</dbReference>
<evidence type="ECO:0000256" key="5">
    <source>
        <dbReference type="ARBA" id="ARBA00022498"/>
    </source>
</evidence>
<comment type="caution">
    <text evidence="13">The sequence shown here is derived from an EMBL/GenBank/DDBJ whole genome shotgun (WGS) entry which is preliminary data.</text>
</comment>
<dbReference type="SUPFAM" id="SSF48179">
    <property type="entry name" value="6-phosphogluconate dehydrogenase C-terminal domain-like"/>
    <property type="match status" value="1"/>
</dbReference>
<dbReference type="InterPro" id="IPR045865">
    <property type="entry name" value="ACT-like_dom_sf"/>
</dbReference>
<dbReference type="PANTHER" id="PTHR21363:SF0">
    <property type="entry name" value="PREPHENATE DEHYDROGENASE [NADP(+)]"/>
    <property type="match status" value="1"/>
</dbReference>
<dbReference type="AlphaFoldDB" id="A0A1L8SYE4"/>
<reference evidence="13 14" key="1">
    <citation type="submission" date="2014-12" db="EMBL/GenBank/DDBJ databases">
        <title>Draft genome sequences of 29 type strains of Enterococci.</title>
        <authorList>
            <person name="Zhong Z."/>
            <person name="Sun Z."/>
            <person name="Liu W."/>
            <person name="Zhang W."/>
            <person name="Zhang H."/>
        </authorList>
    </citation>
    <scope>NUCLEOTIDE SEQUENCE [LARGE SCALE GENOMIC DNA]</scope>
    <source>
        <strain evidence="13 14">DSM 22802</strain>
    </source>
</reference>
<dbReference type="InterPro" id="IPR036291">
    <property type="entry name" value="NAD(P)-bd_dom_sf"/>
</dbReference>
<evidence type="ECO:0000259" key="11">
    <source>
        <dbReference type="PROSITE" id="PS51176"/>
    </source>
</evidence>
<dbReference type="EMBL" id="JXKM01000002">
    <property type="protein sequence ID" value="OJG36963.1"/>
    <property type="molecule type" value="Genomic_DNA"/>
</dbReference>
<dbReference type="OrthoDB" id="9802008at2"/>
<dbReference type="Pfam" id="PF20463">
    <property type="entry name" value="PDH_C"/>
    <property type="match status" value="1"/>
</dbReference>
<dbReference type="STRING" id="319970.RV00_GL001408"/>
<evidence type="ECO:0000256" key="8">
    <source>
        <dbReference type="ARBA" id="ARBA00023027"/>
    </source>
</evidence>
<dbReference type="UniPathway" id="UPA00122">
    <property type="reaction ID" value="UER00961"/>
</dbReference>
<keyword evidence="6" id="KW-0028">Amino-acid biosynthesis</keyword>
<proteinExistence type="inferred from homology"/>
<evidence type="ECO:0000256" key="10">
    <source>
        <dbReference type="ARBA" id="ARBA00049260"/>
    </source>
</evidence>
<dbReference type="NCBIfam" id="NF005107">
    <property type="entry name" value="PRK06545.1-5"/>
    <property type="match status" value="1"/>
</dbReference>
<dbReference type="Pfam" id="PF02153">
    <property type="entry name" value="PDH_N"/>
    <property type="match status" value="1"/>
</dbReference>
<dbReference type="GO" id="GO:0070403">
    <property type="term" value="F:NAD+ binding"/>
    <property type="evidence" value="ECO:0007669"/>
    <property type="project" value="InterPro"/>
</dbReference>
<keyword evidence="8" id="KW-0520">NAD</keyword>
<dbReference type="PROSITE" id="PS51671">
    <property type="entry name" value="ACT"/>
    <property type="match status" value="1"/>
</dbReference>
<comment type="pathway">
    <text evidence="1">Amino-acid biosynthesis; L-tyrosine biosynthesis; (4-hydroxyphenyl)pyruvate from prephenate (NAD(+) route): step 1/1.</text>
</comment>
<evidence type="ECO:0000313" key="14">
    <source>
        <dbReference type="Proteomes" id="UP000183700"/>
    </source>
</evidence>
<dbReference type="SUPFAM" id="SSF55021">
    <property type="entry name" value="ACT-like"/>
    <property type="match status" value="1"/>
</dbReference>
<dbReference type="CDD" id="cd04909">
    <property type="entry name" value="ACT_PDH-BS"/>
    <property type="match status" value="1"/>
</dbReference>
<accession>A0A1L8SYE4</accession>
<dbReference type="InterPro" id="IPR002912">
    <property type="entry name" value="ACT_dom"/>
</dbReference>
<dbReference type="InterPro" id="IPR046825">
    <property type="entry name" value="PDH_C"/>
</dbReference>